<accession>A0A8H4LHS6</accession>
<protein>
    <submittedName>
        <fullName evidence="2">HET domain-containing</fullName>
    </submittedName>
</protein>
<sequence length="421" mass="47991">MAFKDTFNIAQKLGLRYIWIDSLCIIQDDPEDIKIELLRMPDIFKNADLTICASSSETCTEGFLQQRPDYSKVQIALDLPLGESGTAHLDSYTWWSPPVPEPLSQRAWAFQERLLSHRLLEYGWRTSRWSCSCEQNYSGNNDLSIPRHPSWASDAVKSYKNYSLFSFLNPPWIRGFSLSKSDLLDSWARIIRKYSALKLTFPQDRLAAISGVAIELQRATGVRYLAGLWVHETMPSFLLWRTETPFSERRMRPDERRAPSWSWAAIDEGVIFQLSRVVLESFRIVDLGVSGDFDRSVQGFMKMRGPVRRGLFWHGSGTIAVDHSESHLAITKQNSKGLLIWPDCVGDIVLCDQGNVRMMEVELTFIAVGRAHTDHGIIRGLMLLRDKSGESSNYRRVGLFQAQDGGDFQVENWSVEEAIVS</sequence>
<evidence type="ECO:0000313" key="2">
    <source>
        <dbReference type="EMBL" id="KAF4468342.1"/>
    </source>
</evidence>
<dbReference type="InterPro" id="IPR010730">
    <property type="entry name" value="HET"/>
</dbReference>
<comment type="caution">
    <text evidence="2">The sequence shown here is derived from an EMBL/GenBank/DDBJ whole genome shotgun (WGS) entry which is preliminary data.</text>
</comment>
<gene>
    <name evidence="2" type="ORF">FALBO_4777</name>
</gene>
<dbReference type="AlphaFoldDB" id="A0A8H4LHS6"/>
<dbReference type="PANTHER" id="PTHR33112:SF16">
    <property type="entry name" value="HETEROKARYON INCOMPATIBILITY DOMAIN-CONTAINING PROTEIN"/>
    <property type="match status" value="1"/>
</dbReference>
<dbReference type="Proteomes" id="UP000554235">
    <property type="component" value="Unassembled WGS sequence"/>
</dbReference>
<evidence type="ECO:0000259" key="1">
    <source>
        <dbReference type="Pfam" id="PF06985"/>
    </source>
</evidence>
<dbReference type="PANTHER" id="PTHR33112">
    <property type="entry name" value="DOMAIN PROTEIN, PUTATIVE-RELATED"/>
    <property type="match status" value="1"/>
</dbReference>
<name>A0A8H4LHS6_9HYPO</name>
<dbReference type="EMBL" id="JAADYS010000631">
    <property type="protein sequence ID" value="KAF4468342.1"/>
    <property type="molecule type" value="Genomic_DNA"/>
</dbReference>
<organism evidence="2 3">
    <name type="scientific">Fusarium albosuccineum</name>
    <dbReference type="NCBI Taxonomy" id="1237068"/>
    <lineage>
        <taxon>Eukaryota</taxon>
        <taxon>Fungi</taxon>
        <taxon>Dikarya</taxon>
        <taxon>Ascomycota</taxon>
        <taxon>Pezizomycotina</taxon>
        <taxon>Sordariomycetes</taxon>
        <taxon>Hypocreomycetidae</taxon>
        <taxon>Hypocreales</taxon>
        <taxon>Nectriaceae</taxon>
        <taxon>Fusarium</taxon>
        <taxon>Fusarium decemcellulare species complex</taxon>
    </lineage>
</organism>
<keyword evidence="3" id="KW-1185">Reference proteome</keyword>
<dbReference type="Pfam" id="PF06985">
    <property type="entry name" value="HET"/>
    <property type="match status" value="1"/>
</dbReference>
<feature type="domain" description="Heterokaryon incompatibility" evidence="1">
    <location>
        <begin position="3"/>
        <end position="112"/>
    </location>
</feature>
<dbReference type="OrthoDB" id="5362512at2759"/>
<reference evidence="2 3" key="1">
    <citation type="submission" date="2020-01" db="EMBL/GenBank/DDBJ databases">
        <title>Identification and distribution of gene clusters putatively required for synthesis of sphingolipid metabolism inhibitors in phylogenetically diverse species of the filamentous fungus Fusarium.</title>
        <authorList>
            <person name="Kim H.-S."/>
            <person name="Busman M."/>
            <person name="Brown D.W."/>
            <person name="Divon H."/>
            <person name="Uhlig S."/>
            <person name="Proctor R.H."/>
        </authorList>
    </citation>
    <scope>NUCLEOTIDE SEQUENCE [LARGE SCALE GENOMIC DNA]</scope>
    <source>
        <strain evidence="2 3">NRRL 20459</strain>
    </source>
</reference>
<evidence type="ECO:0000313" key="3">
    <source>
        <dbReference type="Proteomes" id="UP000554235"/>
    </source>
</evidence>
<proteinExistence type="predicted"/>